<dbReference type="Gene3D" id="3.40.50.150">
    <property type="entry name" value="Vaccinia Virus protein VP39"/>
    <property type="match status" value="1"/>
</dbReference>
<feature type="domain" description="SAM-dependent MTase RsmB/NOP-type" evidence="13">
    <location>
        <begin position="166"/>
        <end position="446"/>
    </location>
</feature>
<evidence type="ECO:0000256" key="12">
    <source>
        <dbReference type="ARBA" id="ARBA00047283"/>
    </source>
</evidence>
<dbReference type="AlphaFoldDB" id="A0A381PXB2"/>
<evidence type="ECO:0000256" key="8">
    <source>
        <dbReference type="ARBA" id="ARBA00022691"/>
    </source>
</evidence>
<dbReference type="InterPro" id="IPR023267">
    <property type="entry name" value="RCMT"/>
</dbReference>
<dbReference type="GO" id="GO:0009383">
    <property type="term" value="F:rRNA (cytosine-C5-)-methyltransferase activity"/>
    <property type="evidence" value="ECO:0007669"/>
    <property type="project" value="TreeGrafter"/>
</dbReference>
<dbReference type="InterPro" id="IPR029063">
    <property type="entry name" value="SAM-dependent_MTases_sf"/>
</dbReference>
<comment type="subcellular location">
    <subcellularLocation>
        <location evidence="2">Cytoplasm</location>
    </subcellularLocation>
</comment>
<dbReference type="NCBIfam" id="TIGR00563">
    <property type="entry name" value="rsmB"/>
    <property type="match status" value="1"/>
</dbReference>
<accession>A0A381PXB2</accession>
<evidence type="ECO:0000256" key="6">
    <source>
        <dbReference type="ARBA" id="ARBA00022603"/>
    </source>
</evidence>
<dbReference type="SUPFAM" id="SSF53335">
    <property type="entry name" value="S-adenosyl-L-methionine-dependent methyltransferases"/>
    <property type="match status" value="1"/>
</dbReference>
<dbReference type="Pfam" id="PF01029">
    <property type="entry name" value="NusB"/>
    <property type="match status" value="1"/>
</dbReference>
<dbReference type="Gene3D" id="1.10.287.730">
    <property type="entry name" value="Helix hairpin bin"/>
    <property type="match status" value="1"/>
</dbReference>
<reference evidence="14" key="1">
    <citation type="submission" date="2018-05" db="EMBL/GenBank/DDBJ databases">
        <authorList>
            <person name="Lanie J.A."/>
            <person name="Ng W.-L."/>
            <person name="Kazmierczak K.M."/>
            <person name="Andrzejewski T.M."/>
            <person name="Davidsen T.M."/>
            <person name="Wayne K.J."/>
            <person name="Tettelin H."/>
            <person name="Glass J.I."/>
            <person name="Rusch D."/>
            <person name="Podicherti R."/>
            <person name="Tsui H.-C.T."/>
            <person name="Winkler M.E."/>
        </authorList>
    </citation>
    <scope>NUCLEOTIDE SEQUENCE</scope>
</reference>
<comment type="function">
    <text evidence="1">Specifically methylates the cytosine at position 967 (m5C967) of 16S rRNA.</text>
</comment>
<dbReference type="GO" id="GO:0070475">
    <property type="term" value="P:rRNA base methylation"/>
    <property type="evidence" value="ECO:0007669"/>
    <property type="project" value="TreeGrafter"/>
</dbReference>
<keyword evidence="7" id="KW-0808">Transferase</keyword>
<evidence type="ECO:0000256" key="2">
    <source>
        <dbReference type="ARBA" id="ARBA00004496"/>
    </source>
</evidence>
<dbReference type="PRINTS" id="PR02008">
    <property type="entry name" value="RCMTFAMILY"/>
</dbReference>
<dbReference type="Pfam" id="PF01189">
    <property type="entry name" value="Methyltr_RsmB-F"/>
    <property type="match status" value="1"/>
</dbReference>
<keyword evidence="6" id="KW-0489">Methyltransferase</keyword>
<dbReference type="EMBL" id="UINC01001097">
    <property type="protein sequence ID" value="SUZ70657.1"/>
    <property type="molecule type" value="Genomic_DNA"/>
</dbReference>
<dbReference type="InterPro" id="IPR054728">
    <property type="entry name" value="RsmB-like_ferredoxin"/>
</dbReference>
<dbReference type="InterPro" id="IPR049560">
    <property type="entry name" value="MeTrfase_RsmB-F_NOP2_cat"/>
</dbReference>
<dbReference type="GO" id="GO:0003723">
    <property type="term" value="F:RNA binding"/>
    <property type="evidence" value="ECO:0007669"/>
    <property type="project" value="UniProtKB-KW"/>
</dbReference>
<evidence type="ECO:0000256" key="11">
    <source>
        <dbReference type="ARBA" id="ARBA00031088"/>
    </source>
</evidence>
<organism evidence="14">
    <name type="scientific">marine metagenome</name>
    <dbReference type="NCBI Taxonomy" id="408172"/>
    <lineage>
        <taxon>unclassified sequences</taxon>
        <taxon>metagenomes</taxon>
        <taxon>ecological metagenomes</taxon>
    </lineage>
</organism>
<dbReference type="SUPFAM" id="SSF48013">
    <property type="entry name" value="NusB-like"/>
    <property type="match status" value="1"/>
</dbReference>
<evidence type="ECO:0000256" key="3">
    <source>
        <dbReference type="ARBA" id="ARBA00012140"/>
    </source>
</evidence>
<keyword evidence="8" id="KW-0949">S-adenosyl-L-methionine</keyword>
<dbReference type="InterPro" id="IPR004573">
    <property type="entry name" value="rRNA_ssu_MeTfrase_B"/>
</dbReference>
<evidence type="ECO:0000256" key="10">
    <source>
        <dbReference type="ARBA" id="ARBA00030399"/>
    </source>
</evidence>
<evidence type="ECO:0000313" key="14">
    <source>
        <dbReference type="EMBL" id="SUZ70657.1"/>
    </source>
</evidence>
<dbReference type="InterPro" id="IPR006027">
    <property type="entry name" value="NusB_RsmB_TIM44"/>
</dbReference>
<dbReference type="EC" id="2.1.1.176" evidence="3"/>
<dbReference type="Pfam" id="PF22458">
    <property type="entry name" value="RsmF-B_ferredox"/>
    <property type="match status" value="1"/>
</dbReference>
<dbReference type="GO" id="GO:0006355">
    <property type="term" value="P:regulation of DNA-templated transcription"/>
    <property type="evidence" value="ECO:0007669"/>
    <property type="project" value="InterPro"/>
</dbReference>
<dbReference type="GO" id="GO:0005829">
    <property type="term" value="C:cytosol"/>
    <property type="evidence" value="ECO:0007669"/>
    <property type="project" value="TreeGrafter"/>
</dbReference>
<dbReference type="FunFam" id="3.40.50.150:FF:000022">
    <property type="entry name" value="Ribosomal RNA small subunit methyltransferase B"/>
    <property type="match status" value="1"/>
</dbReference>
<evidence type="ECO:0000256" key="4">
    <source>
        <dbReference type="ARBA" id="ARBA00022490"/>
    </source>
</evidence>
<evidence type="ECO:0000256" key="9">
    <source>
        <dbReference type="ARBA" id="ARBA00022884"/>
    </source>
</evidence>
<name>A0A381PXB2_9ZZZZ</name>
<dbReference type="PROSITE" id="PS51686">
    <property type="entry name" value="SAM_MT_RSMB_NOP"/>
    <property type="match status" value="1"/>
</dbReference>
<dbReference type="PANTHER" id="PTHR22807:SF61">
    <property type="entry name" value="NOL1_NOP2_SUN FAMILY PROTEIN _ ANTITERMINATION NUSB DOMAIN-CONTAINING PROTEIN"/>
    <property type="match status" value="1"/>
</dbReference>
<evidence type="ECO:0000259" key="13">
    <source>
        <dbReference type="PROSITE" id="PS51686"/>
    </source>
</evidence>
<dbReference type="InterPro" id="IPR035926">
    <property type="entry name" value="NusB-like_sf"/>
</dbReference>
<keyword evidence="4" id="KW-0963">Cytoplasm</keyword>
<sequence>MSSVNEGALIRAKSAKAIDAVINEGQSLNTVISNFEKQISPDGRALLRMFCFGVLRFFWRLDSQVSSLIDRPIRKRDRIIHFLLMLGIFQLTNTRVATHAAVLLTVEATRLLKHPKKIPFVNAVLRRFINNKNTMNLSSDELVVFNHPRWLIDCLKNDWPDHWQGILNANNERAPMWLRVNPNKMDVNTYLKRLAKLAKKKPKEIGITHKNIKNAICLKKPWAINDLPGFDIGNVSIQDGAAQIAAPWLLNNGADNVLDACAAPGGKTGHILEISDSTMILTAVDSDTSRTKKIKENLKRLGLNANVIVGNTIRPKQWWNSKPFNQILLDAPCSGSGVIRRHPDIKHLRRQTDINSLAAQQIDMLEALWPLLAPGGRLLYVTCSVIKAENDDVISHFKKRFHNINKDVLLPNNNIRDLMYPTCHGFQILPGKFDMDGFYFCCLEKAA</sequence>
<dbReference type="InterPro" id="IPR001678">
    <property type="entry name" value="MeTrfase_RsmB-F_NOP2_dom"/>
</dbReference>
<keyword evidence="5" id="KW-0698">rRNA processing</keyword>
<protein>
    <recommendedName>
        <fullName evidence="3">16S rRNA (cytosine(967)-C(5))-methyltransferase</fullName>
        <ecNumber evidence="3">2.1.1.176</ecNumber>
    </recommendedName>
    <alternativeName>
        <fullName evidence="10">16S rRNA m5C967 methyltransferase</fullName>
    </alternativeName>
    <alternativeName>
        <fullName evidence="11">rRNA (cytosine-C(5)-)-methyltransferase RsmB</fullName>
    </alternativeName>
</protein>
<dbReference type="Gene3D" id="3.30.70.1170">
    <property type="entry name" value="Sun protein, domain 3"/>
    <property type="match status" value="1"/>
</dbReference>
<evidence type="ECO:0000256" key="1">
    <source>
        <dbReference type="ARBA" id="ARBA00002724"/>
    </source>
</evidence>
<dbReference type="PANTHER" id="PTHR22807">
    <property type="entry name" value="NOP2 YEAST -RELATED NOL1/NOP2/FMU SUN DOMAIN-CONTAINING"/>
    <property type="match status" value="1"/>
</dbReference>
<gene>
    <name evidence="14" type="ORF">METZ01_LOCUS23511</name>
</gene>
<dbReference type="Gene3D" id="1.10.940.10">
    <property type="entry name" value="NusB-like"/>
    <property type="match status" value="1"/>
</dbReference>
<dbReference type="NCBIfam" id="NF008149">
    <property type="entry name" value="PRK10901.1"/>
    <property type="match status" value="1"/>
</dbReference>
<keyword evidence="9" id="KW-0694">RNA-binding</keyword>
<proteinExistence type="predicted"/>
<comment type="catalytic activity">
    <reaction evidence="12">
        <text>cytidine(967) in 16S rRNA + S-adenosyl-L-methionine = 5-methylcytidine(967) in 16S rRNA + S-adenosyl-L-homocysteine + H(+)</text>
        <dbReference type="Rhea" id="RHEA:42748"/>
        <dbReference type="Rhea" id="RHEA-COMP:10219"/>
        <dbReference type="Rhea" id="RHEA-COMP:10220"/>
        <dbReference type="ChEBI" id="CHEBI:15378"/>
        <dbReference type="ChEBI" id="CHEBI:57856"/>
        <dbReference type="ChEBI" id="CHEBI:59789"/>
        <dbReference type="ChEBI" id="CHEBI:74483"/>
        <dbReference type="ChEBI" id="CHEBI:82748"/>
        <dbReference type="EC" id="2.1.1.176"/>
    </reaction>
</comment>
<evidence type="ECO:0000256" key="5">
    <source>
        <dbReference type="ARBA" id="ARBA00022552"/>
    </source>
</evidence>
<evidence type="ECO:0000256" key="7">
    <source>
        <dbReference type="ARBA" id="ARBA00022679"/>
    </source>
</evidence>